<dbReference type="GO" id="GO:0016787">
    <property type="term" value="F:hydrolase activity"/>
    <property type="evidence" value="ECO:0007669"/>
    <property type="project" value="UniProtKB-KW"/>
</dbReference>
<protein>
    <submittedName>
        <fullName evidence="2">Alpha/beta hydrolase</fullName>
    </submittedName>
</protein>
<dbReference type="Pfam" id="PF12146">
    <property type="entry name" value="Hydrolase_4"/>
    <property type="match status" value="1"/>
</dbReference>
<sequence length="312" mass="35304">MAKAWKYLAAGAAALFVAEWKLSDIAIKPRQQLDTKEKCEEELRLSGIDPEEVEKNWNREDFTLKSRYGYRLRCTLIPKDPQVKHTDGRTRVAVVVHGHGENCCSSMKYAKVFRDLGFETIVYDQRNHGASDKALTTMGRREADDLATVCAWVRRRFGKSCLLGTHGESMGAATVMLHSAMDRNLAFVVEDCGYSSLKRQLAYVMKTRYHLPPALLLYPCMGVAWLRTGVRFSQVEPAEAVARSGDTPMLFIHGDADTYVPFFMLDENYNAKRTGARRKVVFPGAAHAMSLLSDPERYRNEVEAFLKDNHIL</sequence>
<accession>A0ABR9QZV6</accession>
<gene>
    <name evidence="2" type="ORF">INF35_01000</name>
</gene>
<evidence type="ECO:0000259" key="1">
    <source>
        <dbReference type="Pfam" id="PF12146"/>
    </source>
</evidence>
<dbReference type="InterPro" id="IPR029058">
    <property type="entry name" value="AB_hydrolase_fold"/>
</dbReference>
<evidence type="ECO:0000313" key="3">
    <source>
        <dbReference type="Proteomes" id="UP000768567"/>
    </source>
</evidence>
<proteinExistence type="predicted"/>
<feature type="domain" description="Serine aminopeptidase S33" evidence="1">
    <location>
        <begin position="92"/>
        <end position="182"/>
    </location>
</feature>
<evidence type="ECO:0000313" key="2">
    <source>
        <dbReference type="EMBL" id="MBE5036384.1"/>
    </source>
</evidence>
<reference evidence="2 3" key="1">
    <citation type="submission" date="2020-10" db="EMBL/GenBank/DDBJ databases">
        <title>ChiBAC.</title>
        <authorList>
            <person name="Zenner C."/>
            <person name="Hitch T.C.A."/>
            <person name="Clavel T."/>
        </authorList>
    </citation>
    <scope>NUCLEOTIDE SEQUENCE [LARGE SCALE GENOMIC DNA]</scope>
    <source>
        <strain evidence="2 3">DSM 109015</strain>
    </source>
</reference>
<keyword evidence="3" id="KW-1185">Reference proteome</keyword>
<dbReference type="SUPFAM" id="SSF53474">
    <property type="entry name" value="alpha/beta-Hydrolases"/>
    <property type="match status" value="1"/>
</dbReference>
<dbReference type="PANTHER" id="PTHR43358:SF4">
    <property type="entry name" value="ALPHA_BETA HYDROLASE FOLD-1 DOMAIN-CONTAINING PROTEIN"/>
    <property type="match status" value="1"/>
</dbReference>
<dbReference type="Gene3D" id="3.40.50.1820">
    <property type="entry name" value="alpha/beta hydrolase"/>
    <property type="match status" value="1"/>
</dbReference>
<name>A0ABR9QZV6_9FIRM</name>
<comment type="caution">
    <text evidence="2">The sequence shown here is derived from an EMBL/GenBank/DDBJ whole genome shotgun (WGS) entry which is preliminary data.</text>
</comment>
<dbReference type="Proteomes" id="UP000768567">
    <property type="component" value="Unassembled WGS sequence"/>
</dbReference>
<dbReference type="RefSeq" id="WP_193499725.1">
    <property type="nucleotide sequence ID" value="NZ_JADCKC010000001.1"/>
</dbReference>
<dbReference type="InterPro" id="IPR052920">
    <property type="entry name" value="DNA-binding_regulatory"/>
</dbReference>
<keyword evidence="2" id="KW-0378">Hydrolase</keyword>
<dbReference type="InterPro" id="IPR022742">
    <property type="entry name" value="Hydrolase_4"/>
</dbReference>
<organism evidence="2 3">
    <name type="scientific">Gemmiger gallinarum</name>
    <dbReference type="NCBI Taxonomy" id="2779354"/>
    <lineage>
        <taxon>Bacteria</taxon>
        <taxon>Bacillati</taxon>
        <taxon>Bacillota</taxon>
        <taxon>Clostridia</taxon>
        <taxon>Eubacteriales</taxon>
        <taxon>Gemmiger</taxon>
    </lineage>
</organism>
<dbReference type="PANTHER" id="PTHR43358">
    <property type="entry name" value="ALPHA/BETA-HYDROLASE"/>
    <property type="match status" value="1"/>
</dbReference>
<dbReference type="EMBL" id="JADCKC010000001">
    <property type="protein sequence ID" value="MBE5036384.1"/>
    <property type="molecule type" value="Genomic_DNA"/>
</dbReference>